<sequence>MQLAPAQVNRTKTAGPRLQKSPGRQLRSPHRSTRQLPDALISRCASQVKPASFTGVPQISPVAGSSTQHRRGRGGEPGRHQVPEPGCSSPRHQGVPQKHTAAPARASAPRLTARINVHLILCCQGSAGPSVQYAGPQQGFAGRRPGAKPQPSQVVFSPGPRVQAPASSNLLAIPGPGKSPPQRALRTPLAGRAQHAPVGDSEIGRLERAPQSEVRRGPEGQRPQPLCTPEKGGGVARSSRRLGLPELPCTLGSSPFRPGTAAAPPLPHAHCQSQRARVTAGARPNSTDPASGRPQQPNPDHVMSLGSPGGCLRGPILSMPPVG</sequence>
<dbReference type="Proteomes" id="UP001066276">
    <property type="component" value="Chromosome 1_1"/>
</dbReference>
<gene>
    <name evidence="2" type="ORF">NDU88_003050</name>
</gene>
<name>A0AAV7WRN7_PLEWA</name>
<feature type="compositionally biased region" description="Polar residues" evidence="1">
    <location>
        <begin position="284"/>
        <end position="295"/>
    </location>
</feature>
<organism evidence="2 3">
    <name type="scientific">Pleurodeles waltl</name>
    <name type="common">Iberian ribbed newt</name>
    <dbReference type="NCBI Taxonomy" id="8319"/>
    <lineage>
        <taxon>Eukaryota</taxon>
        <taxon>Metazoa</taxon>
        <taxon>Chordata</taxon>
        <taxon>Craniata</taxon>
        <taxon>Vertebrata</taxon>
        <taxon>Euteleostomi</taxon>
        <taxon>Amphibia</taxon>
        <taxon>Batrachia</taxon>
        <taxon>Caudata</taxon>
        <taxon>Salamandroidea</taxon>
        <taxon>Salamandridae</taxon>
        <taxon>Pleurodelinae</taxon>
        <taxon>Pleurodeles</taxon>
    </lineage>
</organism>
<dbReference type="EMBL" id="JANPWB010000001">
    <property type="protein sequence ID" value="KAJ1215441.1"/>
    <property type="molecule type" value="Genomic_DNA"/>
</dbReference>
<feature type="region of interest" description="Disordered" evidence="1">
    <location>
        <begin position="140"/>
        <end position="323"/>
    </location>
</feature>
<feature type="compositionally biased region" description="Basic and acidic residues" evidence="1">
    <location>
        <begin position="73"/>
        <end position="82"/>
    </location>
</feature>
<dbReference type="AlphaFoldDB" id="A0AAV7WRN7"/>
<protein>
    <submittedName>
        <fullName evidence="2">Uncharacterized protein</fullName>
    </submittedName>
</protein>
<feature type="compositionally biased region" description="Basic and acidic residues" evidence="1">
    <location>
        <begin position="202"/>
        <end position="219"/>
    </location>
</feature>
<proteinExistence type="predicted"/>
<comment type="caution">
    <text evidence="2">The sequence shown here is derived from an EMBL/GenBank/DDBJ whole genome shotgun (WGS) entry which is preliminary data.</text>
</comment>
<keyword evidence="3" id="KW-1185">Reference proteome</keyword>
<reference evidence="2" key="1">
    <citation type="journal article" date="2022" name="bioRxiv">
        <title>Sequencing and chromosome-scale assembly of the giantPleurodeles waltlgenome.</title>
        <authorList>
            <person name="Brown T."/>
            <person name="Elewa A."/>
            <person name="Iarovenko S."/>
            <person name="Subramanian E."/>
            <person name="Araus A.J."/>
            <person name="Petzold A."/>
            <person name="Susuki M."/>
            <person name="Suzuki K.-i.T."/>
            <person name="Hayashi T."/>
            <person name="Toyoda A."/>
            <person name="Oliveira C."/>
            <person name="Osipova E."/>
            <person name="Leigh N.D."/>
            <person name="Simon A."/>
            <person name="Yun M.H."/>
        </authorList>
    </citation>
    <scope>NUCLEOTIDE SEQUENCE</scope>
    <source>
        <strain evidence="2">20211129_DDA</strain>
        <tissue evidence="2">Liver</tissue>
    </source>
</reference>
<evidence type="ECO:0000313" key="2">
    <source>
        <dbReference type="EMBL" id="KAJ1215441.1"/>
    </source>
</evidence>
<accession>A0AAV7WRN7</accession>
<evidence type="ECO:0000313" key="3">
    <source>
        <dbReference type="Proteomes" id="UP001066276"/>
    </source>
</evidence>
<evidence type="ECO:0000256" key="1">
    <source>
        <dbReference type="SAM" id="MobiDB-lite"/>
    </source>
</evidence>
<feature type="region of interest" description="Disordered" evidence="1">
    <location>
        <begin position="1"/>
        <end position="106"/>
    </location>
</feature>